<dbReference type="InterPro" id="IPR050273">
    <property type="entry name" value="GppA/Ppx_hydrolase"/>
</dbReference>
<dbReference type="RefSeq" id="WP_015513981.1">
    <property type="nucleotide sequence ID" value="NZ_JAJCNA010000003.1"/>
</dbReference>
<sequence length="511" mass="58166">MTYKTFAAINVGSGEVSMKIYEISPKTGIREIDYVRYYIELGSDTYTKGYIEYDLVRELCDVLEGFSTKMEEYRVDSYLALGSSALIEASNCELIVDQIRVRTGLKVETIDNAQQRFLLLKSVARGMRNFEQLIDDGAAIVDMGSGSLQITIYDEGRLIYTQNLKLGSLRIREILADLEGQTDNFVNVMEDYIGNYIDTFSRLFMHERKVRHIIAVGEEMESIVKIIGSDGRKNHMERHAFDAVCGSVLAAGEEELSAKYSIPYELATVLKPAIIVYKKIIEISGAEKIWAAGCDLCDGMIVDYAERQEQIEPAHYFAEDIISYARTVAARYESNKEHTENVEKTALAIFDGIKKRAGLDQRDGILLQMACILHDCGKYVNMLGGTDYSCAIVRATEFVGLSEQEKSIIADTIKYNAWHYVPKLSELKAPLNRKNYIRMLKLAAILRLANGMDRSHRQKIRKVTTTFKEKELIIRADTIYDITLEQSTIENKSHFFEEIYGFKPVLRMKRR</sequence>
<evidence type="ECO:0000259" key="3">
    <source>
        <dbReference type="Pfam" id="PF21447"/>
    </source>
</evidence>
<dbReference type="PANTHER" id="PTHR30005:SF0">
    <property type="entry name" value="RETROGRADE REGULATION PROTEIN 2"/>
    <property type="match status" value="1"/>
</dbReference>
<dbReference type="InterPro" id="IPR043129">
    <property type="entry name" value="ATPase_NBD"/>
</dbReference>
<dbReference type="Pfam" id="PF02541">
    <property type="entry name" value="Ppx-GppA"/>
    <property type="match status" value="1"/>
</dbReference>
<dbReference type="GO" id="GO:0016462">
    <property type="term" value="F:pyrophosphatase activity"/>
    <property type="evidence" value="ECO:0007669"/>
    <property type="project" value="TreeGrafter"/>
</dbReference>
<feature type="domain" description="Ppx/GppA phosphatase C-terminal" evidence="3">
    <location>
        <begin position="327"/>
        <end position="471"/>
    </location>
</feature>
<evidence type="ECO:0000313" key="6">
    <source>
        <dbReference type="Proteomes" id="UP000260773"/>
    </source>
</evidence>
<organism evidence="5 7">
    <name type="scientific">Coprococcus catus</name>
    <dbReference type="NCBI Taxonomy" id="116085"/>
    <lineage>
        <taxon>Bacteria</taxon>
        <taxon>Bacillati</taxon>
        <taxon>Bacillota</taxon>
        <taxon>Clostridia</taxon>
        <taxon>Lachnospirales</taxon>
        <taxon>Lachnospiraceae</taxon>
        <taxon>Coprococcus</taxon>
    </lineage>
</organism>
<reference evidence="6 7" key="1">
    <citation type="submission" date="2018-08" db="EMBL/GenBank/DDBJ databases">
        <title>A genome reference for cultivated species of the human gut microbiota.</title>
        <authorList>
            <person name="Zou Y."/>
            <person name="Xue W."/>
            <person name="Luo G."/>
        </authorList>
    </citation>
    <scope>NUCLEOTIDE SEQUENCE [LARGE SCALE GENOMIC DNA]</scope>
    <source>
        <strain evidence="4 6">AF45-17</strain>
        <strain evidence="5 7">AM28-39</strain>
    </source>
</reference>
<dbReference type="InterPro" id="IPR003695">
    <property type="entry name" value="Ppx_GppA_N"/>
</dbReference>
<dbReference type="Proteomes" id="UP000260773">
    <property type="component" value="Unassembled WGS sequence"/>
</dbReference>
<dbReference type="EMBL" id="QVFD01000004">
    <property type="protein sequence ID" value="RGC48773.1"/>
    <property type="molecule type" value="Genomic_DNA"/>
</dbReference>
<dbReference type="Proteomes" id="UP000261231">
    <property type="component" value="Unassembled WGS sequence"/>
</dbReference>
<dbReference type="Pfam" id="PF21447">
    <property type="entry name" value="Ppx-GppA_III"/>
    <property type="match status" value="1"/>
</dbReference>
<dbReference type="CDD" id="cd24006">
    <property type="entry name" value="ASKHA_NBD_PPX_GppA"/>
    <property type="match status" value="1"/>
</dbReference>
<keyword evidence="7" id="KW-1185">Reference proteome</keyword>
<evidence type="ECO:0000259" key="2">
    <source>
        <dbReference type="Pfam" id="PF02541"/>
    </source>
</evidence>
<dbReference type="OrthoDB" id="9814545at2"/>
<evidence type="ECO:0000313" key="5">
    <source>
        <dbReference type="EMBL" id="RGC48773.1"/>
    </source>
</evidence>
<dbReference type="Gene3D" id="3.30.420.40">
    <property type="match status" value="1"/>
</dbReference>
<dbReference type="AlphaFoldDB" id="A0A3E2XPH8"/>
<dbReference type="SUPFAM" id="SSF53067">
    <property type="entry name" value="Actin-like ATPase domain"/>
    <property type="match status" value="2"/>
</dbReference>
<dbReference type="PANTHER" id="PTHR30005">
    <property type="entry name" value="EXOPOLYPHOSPHATASE"/>
    <property type="match status" value="1"/>
</dbReference>
<gene>
    <name evidence="4" type="ORF">DW070_15730</name>
    <name evidence="5" type="ORF">DW747_05750</name>
</gene>
<name>A0A3E2XPH8_9FIRM</name>
<feature type="domain" description="Ppx/GppA phosphatase N-terminal" evidence="2">
    <location>
        <begin position="39"/>
        <end position="306"/>
    </location>
</feature>
<protein>
    <submittedName>
        <fullName evidence="5">HD domain-containing protein</fullName>
    </submittedName>
</protein>
<dbReference type="InterPro" id="IPR048950">
    <property type="entry name" value="Ppx_GppA_C"/>
</dbReference>
<comment type="caution">
    <text evidence="5">The sequence shown here is derived from an EMBL/GenBank/DDBJ whole genome shotgun (WGS) entry which is preliminary data.</text>
</comment>
<proteinExistence type="inferred from homology"/>
<comment type="similarity">
    <text evidence="1">Belongs to the GppA/Ppx family.</text>
</comment>
<dbReference type="EMBL" id="QVEP01000065">
    <property type="protein sequence ID" value="RGB73814.1"/>
    <property type="molecule type" value="Genomic_DNA"/>
</dbReference>
<evidence type="ECO:0000256" key="1">
    <source>
        <dbReference type="ARBA" id="ARBA00007125"/>
    </source>
</evidence>
<evidence type="ECO:0000313" key="4">
    <source>
        <dbReference type="EMBL" id="RGB73814.1"/>
    </source>
</evidence>
<accession>A0A3E2XPH8</accession>
<evidence type="ECO:0000313" key="7">
    <source>
        <dbReference type="Proteomes" id="UP000261231"/>
    </source>
</evidence>
<dbReference type="SUPFAM" id="SSF109604">
    <property type="entry name" value="HD-domain/PDEase-like"/>
    <property type="match status" value="1"/>
</dbReference>
<dbReference type="Gene3D" id="1.10.3210.10">
    <property type="entry name" value="Hypothetical protein af1432"/>
    <property type="match status" value="1"/>
</dbReference>
<dbReference type="InterPro" id="IPR003607">
    <property type="entry name" value="HD/PDEase_dom"/>
</dbReference>
<dbReference type="CDD" id="cd00077">
    <property type="entry name" value="HDc"/>
    <property type="match status" value="1"/>
</dbReference>
<dbReference type="Gene3D" id="3.30.420.150">
    <property type="entry name" value="Exopolyphosphatase. Domain 2"/>
    <property type="match status" value="1"/>
</dbReference>